<feature type="domain" description="HTH CENPB-type" evidence="3">
    <location>
        <begin position="142"/>
        <end position="212"/>
    </location>
</feature>
<feature type="compositionally biased region" description="Polar residues" evidence="2">
    <location>
        <begin position="8"/>
        <end position="36"/>
    </location>
</feature>
<gene>
    <name evidence="5" type="primary">LOC109470058</name>
</gene>
<protein>
    <submittedName>
        <fullName evidence="5">Uncharacterized protein LOC109470058</fullName>
    </submittedName>
</protein>
<dbReference type="Proteomes" id="UP000515135">
    <property type="component" value="Unplaced"/>
</dbReference>
<dbReference type="PROSITE" id="PS51253">
    <property type="entry name" value="HTH_CENPB"/>
    <property type="match status" value="1"/>
</dbReference>
<evidence type="ECO:0000313" key="4">
    <source>
        <dbReference type="Proteomes" id="UP000515135"/>
    </source>
</evidence>
<dbReference type="GeneID" id="109470058"/>
<dbReference type="RefSeq" id="XP_019624397.1">
    <property type="nucleotide sequence ID" value="XM_019768838.1"/>
</dbReference>
<dbReference type="KEGG" id="bbel:109470058"/>
<name>A0A6P4YZZ5_BRABE</name>
<sequence>MLKWLKTANPSLAPSTTEGSKYENTTSPTANPSMEPSATPGLPKPLETENPRMTAAANREVERVMAESGSRKRKRGNYGNYSPEMRAKIAKLCLDIGASKAARQLSKETGRQINESTVRSIKTSYVKEKQRLGTDNVENLPRRNVGRPLKLGGRNEQMGDYVRNLRKAGGVVNRRVVMGAARGLLSEHGGSVEITSSWANSFLRRMNFQARRNESGEKIPEDFEQTKEGRIEVSVREDKIPDVKIAKLEPSRI</sequence>
<proteinExistence type="predicted"/>
<dbReference type="GO" id="GO:0003677">
    <property type="term" value="F:DNA binding"/>
    <property type="evidence" value="ECO:0007669"/>
    <property type="project" value="UniProtKB-KW"/>
</dbReference>
<evidence type="ECO:0000256" key="2">
    <source>
        <dbReference type="SAM" id="MobiDB-lite"/>
    </source>
</evidence>
<evidence type="ECO:0000259" key="3">
    <source>
        <dbReference type="PROSITE" id="PS51253"/>
    </source>
</evidence>
<feature type="region of interest" description="Disordered" evidence="2">
    <location>
        <begin position="1"/>
        <end position="81"/>
    </location>
</feature>
<dbReference type="OrthoDB" id="6071871at2759"/>
<evidence type="ECO:0000256" key="1">
    <source>
        <dbReference type="ARBA" id="ARBA00023125"/>
    </source>
</evidence>
<keyword evidence="4" id="KW-1185">Reference proteome</keyword>
<evidence type="ECO:0000313" key="5">
    <source>
        <dbReference type="RefSeq" id="XP_019624397.1"/>
    </source>
</evidence>
<accession>A0A6P4YZZ5</accession>
<reference evidence="5" key="1">
    <citation type="submission" date="2025-08" db="UniProtKB">
        <authorList>
            <consortium name="RefSeq"/>
        </authorList>
    </citation>
    <scope>IDENTIFICATION</scope>
    <source>
        <tissue evidence="5">Gonad</tissue>
    </source>
</reference>
<dbReference type="AlphaFoldDB" id="A0A6P4YZZ5"/>
<dbReference type="InterPro" id="IPR006600">
    <property type="entry name" value="HTH_CenpB_DNA-bd_dom"/>
</dbReference>
<keyword evidence="1" id="KW-0238">DNA-binding</keyword>
<organism evidence="4 5">
    <name type="scientific">Branchiostoma belcheri</name>
    <name type="common">Amphioxus</name>
    <dbReference type="NCBI Taxonomy" id="7741"/>
    <lineage>
        <taxon>Eukaryota</taxon>
        <taxon>Metazoa</taxon>
        <taxon>Chordata</taxon>
        <taxon>Cephalochordata</taxon>
        <taxon>Leptocardii</taxon>
        <taxon>Amphioxiformes</taxon>
        <taxon>Branchiostomatidae</taxon>
        <taxon>Branchiostoma</taxon>
    </lineage>
</organism>